<protein>
    <submittedName>
        <fullName evidence="1">Uncharacterized protein</fullName>
    </submittedName>
</protein>
<evidence type="ECO:0000313" key="2">
    <source>
        <dbReference type="Proteomes" id="UP001434883"/>
    </source>
</evidence>
<accession>A0ABV0R618</accession>
<proteinExistence type="predicted"/>
<gene>
    <name evidence="1" type="ORF">XENOCAPTIV_025657</name>
</gene>
<feature type="non-terminal residue" evidence="1">
    <location>
        <position position="1"/>
    </location>
</feature>
<reference evidence="1 2" key="1">
    <citation type="submission" date="2021-06" db="EMBL/GenBank/DDBJ databases">
        <authorList>
            <person name="Palmer J.M."/>
        </authorList>
    </citation>
    <scope>NUCLEOTIDE SEQUENCE [LARGE SCALE GENOMIC DNA]</scope>
    <source>
        <strain evidence="1 2">XC_2019</strain>
        <tissue evidence="1">Muscle</tissue>
    </source>
</reference>
<comment type="caution">
    <text evidence="1">The sequence shown here is derived from an EMBL/GenBank/DDBJ whole genome shotgun (WGS) entry which is preliminary data.</text>
</comment>
<keyword evidence="2" id="KW-1185">Reference proteome</keyword>
<name>A0ABV0R618_9TELE</name>
<organism evidence="1 2">
    <name type="scientific">Xenoophorus captivus</name>
    <dbReference type="NCBI Taxonomy" id="1517983"/>
    <lineage>
        <taxon>Eukaryota</taxon>
        <taxon>Metazoa</taxon>
        <taxon>Chordata</taxon>
        <taxon>Craniata</taxon>
        <taxon>Vertebrata</taxon>
        <taxon>Euteleostomi</taxon>
        <taxon>Actinopterygii</taxon>
        <taxon>Neopterygii</taxon>
        <taxon>Teleostei</taxon>
        <taxon>Neoteleostei</taxon>
        <taxon>Acanthomorphata</taxon>
        <taxon>Ovalentaria</taxon>
        <taxon>Atherinomorphae</taxon>
        <taxon>Cyprinodontiformes</taxon>
        <taxon>Goodeidae</taxon>
        <taxon>Xenoophorus</taxon>
    </lineage>
</organism>
<sequence length="261" mass="29033">KPGGRVRCQYFPAVDKVLFVDDYAVGCRKDLNGILLLDTALQPPVVKPEDMVQLELPVTEDKIDVSSTEGYELFISQLKEGLKNTSHETAANHKVAKWATVTFHLPHHVLKLVAGAIVSELKKINLNVAALSVASSIMDRLSYLLSSARPELGGYSLTDYAFNLSSTHVFYPHNQLKVGLHNLVQIIVISLCGCRLREQFCAHQVHLKFDVNPYDPAILRQLILCSGEQGQQVLTESRRPTLTWLEESSSCSDLPKLEGDR</sequence>
<dbReference type="EMBL" id="JAHRIN010034231">
    <property type="protein sequence ID" value="MEQ2203153.1"/>
    <property type="molecule type" value="Genomic_DNA"/>
</dbReference>
<dbReference type="Proteomes" id="UP001434883">
    <property type="component" value="Unassembled WGS sequence"/>
</dbReference>
<evidence type="ECO:0000313" key="1">
    <source>
        <dbReference type="EMBL" id="MEQ2203153.1"/>
    </source>
</evidence>